<dbReference type="Proteomes" id="UP000683442">
    <property type="component" value="Chromosome"/>
</dbReference>
<accession>A0ABX8IGH7</accession>
<dbReference type="RefSeq" id="WP_014577302.1">
    <property type="nucleotide sequence ID" value="NZ_CP076686.1"/>
</dbReference>
<gene>
    <name evidence="1" type="ORF">KQ249_13870</name>
</gene>
<name>A0ABX8IGH7_9GAMM</name>
<proteinExistence type="predicted"/>
<sequence length="60" mass="6864">MDLKAAKALLETLIFAIEQAVHLNDKNALILINEFFRVIFAQEKELVLQVLHQILGAFEE</sequence>
<organism evidence="1 2">
    <name type="scientific">Marinobacter adhaerens</name>
    <dbReference type="NCBI Taxonomy" id="1033846"/>
    <lineage>
        <taxon>Bacteria</taxon>
        <taxon>Pseudomonadati</taxon>
        <taxon>Pseudomonadota</taxon>
        <taxon>Gammaproteobacteria</taxon>
        <taxon>Pseudomonadales</taxon>
        <taxon>Marinobacteraceae</taxon>
        <taxon>Marinobacter</taxon>
    </lineage>
</organism>
<reference evidence="1 2" key="1">
    <citation type="submission" date="2021-06" db="EMBL/GenBank/DDBJ databases">
        <title>Microbial metabolic specificity influences pelagic lipid remineralization.</title>
        <authorList>
            <person name="Behrendt L."/>
            <person name="Hunter J.E."/>
            <person name="Alcolombri U."/>
            <person name="Smriga S."/>
            <person name="Mincer T."/>
            <person name="Lowenstein D.P."/>
            <person name="Peaudecerf F.J."/>
            <person name="Fernandez V.I."/>
            <person name="Fredricks H."/>
            <person name="Almblad H."/>
            <person name="Harrison J.J."/>
            <person name="Stocker R."/>
            <person name="Van Mooy B.A.S."/>
        </authorList>
    </citation>
    <scope>NUCLEOTIDE SEQUENCE [LARGE SCALE GENOMIC DNA]</scope>
    <source>
        <strain evidence="1 2">HP15-B</strain>
    </source>
</reference>
<dbReference type="EMBL" id="CP076686">
    <property type="protein sequence ID" value="QWV11771.1"/>
    <property type="molecule type" value="Genomic_DNA"/>
</dbReference>
<dbReference type="GeneID" id="78560542"/>
<evidence type="ECO:0000313" key="1">
    <source>
        <dbReference type="EMBL" id="QWV11771.1"/>
    </source>
</evidence>
<protein>
    <submittedName>
        <fullName evidence="1">Uncharacterized protein</fullName>
    </submittedName>
</protein>
<keyword evidence="2" id="KW-1185">Reference proteome</keyword>
<evidence type="ECO:0000313" key="2">
    <source>
        <dbReference type="Proteomes" id="UP000683442"/>
    </source>
</evidence>